<evidence type="ECO:0000313" key="1">
    <source>
        <dbReference type="EMBL" id="RIB10033.1"/>
    </source>
</evidence>
<name>A0A397URG1_9GLOM</name>
<dbReference type="Proteomes" id="UP000266673">
    <property type="component" value="Unassembled WGS sequence"/>
</dbReference>
<dbReference type="AlphaFoldDB" id="A0A397URG1"/>
<comment type="caution">
    <text evidence="1">The sequence shown here is derived from an EMBL/GenBank/DDBJ whole genome shotgun (WGS) entry which is preliminary data.</text>
</comment>
<accession>A0A397URG1</accession>
<keyword evidence="2" id="KW-1185">Reference proteome</keyword>
<proteinExistence type="predicted"/>
<protein>
    <submittedName>
        <fullName evidence="1">Uncharacterized protein</fullName>
    </submittedName>
</protein>
<dbReference type="EMBL" id="QKWP01001298">
    <property type="protein sequence ID" value="RIB10033.1"/>
    <property type="molecule type" value="Genomic_DNA"/>
</dbReference>
<evidence type="ECO:0000313" key="2">
    <source>
        <dbReference type="Proteomes" id="UP000266673"/>
    </source>
</evidence>
<organism evidence="1 2">
    <name type="scientific">Gigaspora rosea</name>
    <dbReference type="NCBI Taxonomy" id="44941"/>
    <lineage>
        <taxon>Eukaryota</taxon>
        <taxon>Fungi</taxon>
        <taxon>Fungi incertae sedis</taxon>
        <taxon>Mucoromycota</taxon>
        <taxon>Glomeromycotina</taxon>
        <taxon>Glomeromycetes</taxon>
        <taxon>Diversisporales</taxon>
        <taxon>Gigasporaceae</taxon>
        <taxon>Gigaspora</taxon>
    </lineage>
</organism>
<gene>
    <name evidence="1" type="ORF">C2G38_2207224</name>
</gene>
<sequence length="218" mass="26250">MSNRGCYNAYGTECTSEEWDEYCRMPQVQEGETPRVWKLRIWDRLLYFRDNNLLPYQSKKYLEARRRIWVTDGTSYSPEIGIAICFSCNRLVYIGKRSRNIGNYNHIGVEKHWSTNCTGNKFCSLRYDKYLKIIQKPESTRNYEEVYALHRYKLWMKNAIKKIQRAREVAKKIQAVKVIQQKWLEYFYRPDGLCASDLAQHYQLLWAVREEMRQVNNI</sequence>
<dbReference type="OrthoDB" id="2356848at2759"/>
<reference evidence="1 2" key="1">
    <citation type="submission" date="2018-06" db="EMBL/GenBank/DDBJ databases">
        <title>Comparative genomics reveals the genomic features of Rhizophagus irregularis, R. cerebriforme, R. diaphanum and Gigaspora rosea, and their symbiotic lifestyle signature.</title>
        <authorList>
            <person name="Morin E."/>
            <person name="San Clemente H."/>
            <person name="Chen E.C.H."/>
            <person name="De La Providencia I."/>
            <person name="Hainaut M."/>
            <person name="Kuo A."/>
            <person name="Kohler A."/>
            <person name="Murat C."/>
            <person name="Tang N."/>
            <person name="Roy S."/>
            <person name="Loubradou J."/>
            <person name="Henrissat B."/>
            <person name="Grigoriev I.V."/>
            <person name="Corradi N."/>
            <person name="Roux C."/>
            <person name="Martin F.M."/>
        </authorList>
    </citation>
    <scope>NUCLEOTIDE SEQUENCE [LARGE SCALE GENOMIC DNA]</scope>
    <source>
        <strain evidence="1 2">DAOM 194757</strain>
    </source>
</reference>